<dbReference type="AlphaFoldDB" id="A0A183LGB9"/>
<name>A0A183LGB9_9TREM</name>
<reference evidence="1 2" key="1">
    <citation type="submission" date="2018-11" db="EMBL/GenBank/DDBJ databases">
        <authorList>
            <consortium name="Pathogen Informatics"/>
        </authorList>
    </citation>
    <scope>NUCLEOTIDE SEQUENCE [LARGE SCALE GENOMIC DNA]</scope>
    <source>
        <strain evidence="1 2">Zambia</strain>
    </source>
</reference>
<dbReference type="EMBL" id="UZAI01000762">
    <property type="protein sequence ID" value="VDO56242.1"/>
    <property type="molecule type" value="Genomic_DNA"/>
</dbReference>
<gene>
    <name evidence="1" type="ORF">SMRZ_LOCUS2844</name>
</gene>
<evidence type="ECO:0000313" key="1">
    <source>
        <dbReference type="EMBL" id="VDO56242.1"/>
    </source>
</evidence>
<keyword evidence="2" id="KW-1185">Reference proteome</keyword>
<organism evidence="1 2">
    <name type="scientific">Schistosoma margrebowiei</name>
    <dbReference type="NCBI Taxonomy" id="48269"/>
    <lineage>
        <taxon>Eukaryota</taxon>
        <taxon>Metazoa</taxon>
        <taxon>Spiralia</taxon>
        <taxon>Lophotrochozoa</taxon>
        <taxon>Platyhelminthes</taxon>
        <taxon>Trematoda</taxon>
        <taxon>Digenea</taxon>
        <taxon>Strigeidida</taxon>
        <taxon>Schistosomatoidea</taxon>
        <taxon>Schistosomatidae</taxon>
        <taxon>Schistosoma</taxon>
    </lineage>
</organism>
<dbReference type="Proteomes" id="UP000277204">
    <property type="component" value="Unassembled WGS sequence"/>
</dbReference>
<evidence type="ECO:0000313" key="2">
    <source>
        <dbReference type="Proteomes" id="UP000277204"/>
    </source>
</evidence>
<proteinExistence type="predicted"/>
<sequence>MSSVGLVFDEISARMQKARLAFAKLSHLWRRRDTRLSIKGRVYNAAVRSVLPFGCKTWPLRLEDTRSQMS</sequence>
<protein>
    <submittedName>
        <fullName evidence="1">Uncharacterized protein</fullName>
    </submittedName>
</protein>
<accession>A0A183LGB9</accession>